<evidence type="ECO:0000256" key="3">
    <source>
        <dbReference type="ARBA" id="ARBA00005383"/>
    </source>
</evidence>
<dbReference type="InterPro" id="IPR036361">
    <property type="entry name" value="SAP_dom_sf"/>
</dbReference>
<feature type="compositionally biased region" description="Polar residues" evidence="12">
    <location>
        <begin position="596"/>
        <end position="611"/>
    </location>
</feature>
<dbReference type="AlphaFoldDB" id="A6ZZ08"/>
<keyword evidence="7" id="KW-0833">Ubl conjugation pathway</keyword>
<dbReference type="HOGENOM" id="CLU_014307_0_0_1"/>
<dbReference type="Gene3D" id="3.30.40.10">
    <property type="entry name" value="Zinc/RING finger domain, C3HC4 (zinc finger)"/>
    <property type="match status" value="1"/>
</dbReference>
<dbReference type="GO" id="GO:0016925">
    <property type="term" value="P:protein sumoylation"/>
    <property type="evidence" value="ECO:0007669"/>
    <property type="project" value="UniProtKB-UniPathway"/>
</dbReference>
<dbReference type="PROSITE" id="PS51466">
    <property type="entry name" value="PINIT"/>
    <property type="match status" value="1"/>
</dbReference>
<protein>
    <recommendedName>
        <fullName evidence="10">E3 SUMO-protein transferase SIZ2</fullName>
    </recommendedName>
</protein>
<evidence type="ECO:0000256" key="10">
    <source>
        <dbReference type="ARBA" id="ARBA00083459"/>
    </source>
</evidence>
<feature type="compositionally biased region" description="Polar residues" evidence="12">
    <location>
        <begin position="127"/>
        <end position="136"/>
    </location>
</feature>
<feature type="compositionally biased region" description="Polar residues" evidence="12">
    <location>
        <begin position="721"/>
        <end position="741"/>
    </location>
</feature>
<evidence type="ECO:0000256" key="4">
    <source>
        <dbReference type="ARBA" id="ARBA00022679"/>
    </source>
</evidence>
<feature type="compositionally biased region" description="Polar residues" evidence="12">
    <location>
        <begin position="750"/>
        <end position="773"/>
    </location>
</feature>
<sequence length="904" mass="100767">MINLEDYWEDETPGPDREPTNELRNEVEETITLMELLKVSELKDICRSVSFPVSGRKAVLQDLIRNFLQNALVVGKSDPYRVQAVKFLIERIRKNEPLPVYKDLWNALRKGTPLSAITVRSMEGPPTVQQQSPSVIRQSPTQRRKTSTTSSTSRAPPPTKPDASSSSSSFAVPTIHFKESPFYKIQRLIPELVMNVEVTGGRGMCSAKFKLSKADYNLLSNPNSKHRLYLFSGMINPLGSRGNEPIQFPFPNELRCNNVQIKDNIRGFKSKPGTAKPADLTPHLKPYTQQNNVELIYAFTTKEYKLFGYIVEMITPEQLLEKVLQHPKIIKQATLLYLKKTLREDEEMGLTTTSTIMSLQCPISYTRMKYPSKSINCKHLQCFDALWFLHSQLQIPTWQCPVCQIDIALENLAISEFVDDILQNCQKNVEQVELTSDGKWTAILEDDDDSDSDSNDGSRSPEKGTSVSDHHCSSSHPSEPIIINLDSDDDEPNGNNPHVTNNHDDSNRHSNDNNNNSIKNNDSHNKNNNNNNNNSNNNNDNNNSIENNDSNSNNKHDHGSRSNTPSHNHTKNLMNDNDDDDDDRLMAEITSNHLKSTNTDILTEKGSSAPSRTLDPKSYNIVASETTTPVTNRVIPEYLGNSSSYIGKQLPNILGKTPLNVTAVDNSSHLISPDVSVSSPTPRNTASNASSSALSTPPLIRMSSLDPRGSTVPDKTIRPPINSNSYTASISDSFVQPQESSVFPPREQNTDMSFPSTVNSRFNDPRLNTTRFPDSTLRGATILSNNGLDQRNNSLPTTEAITRNDVGRQNSTPVLPTLPQNLPIRTNSNKSGLPLINNENSVPNPPNTATIPLQKSRLIVNPFIPRRPYSNVLPQKRQLSNTSSTSPIMGTWKTQDYGKKYNSG</sequence>
<keyword evidence="16" id="KW-0436">Ligase</keyword>
<dbReference type="InterPro" id="IPR023321">
    <property type="entry name" value="PINIT"/>
</dbReference>
<dbReference type="InterPro" id="IPR031141">
    <property type="entry name" value="SIZ1/2_SP-RING"/>
</dbReference>
<dbReference type="InterPro" id="IPR003034">
    <property type="entry name" value="SAP_dom"/>
</dbReference>
<evidence type="ECO:0000256" key="9">
    <source>
        <dbReference type="ARBA" id="ARBA00023242"/>
    </source>
</evidence>
<dbReference type="FunFam" id="3.30.40.10:FF:000247">
    <property type="entry name" value="Uncharacterized protein, isoform B"/>
    <property type="match status" value="1"/>
</dbReference>
<dbReference type="PROSITE" id="PS51044">
    <property type="entry name" value="ZF_SP_RING"/>
    <property type="match status" value="1"/>
</dbReference>
<dbReference type="GO" id="GO:0016874">
    <property type="term" value="F:ligase activity"/>
    <property type="evidence" value="ECO:0007669"/>
    <property type="project" value="UniProtKB-KW"/>
</dbReference>
<feature type="compositionally biased region" description="Low complexity" evidence="12">
    <location>
        <begin position="137"/>
        <end position="154"/>
    </location>
</feature>
<evidence type="ECO:0000256" key="6">
    <source>
        <dbReference type="ARBA" id="ARBA00022771"/>
    </source>
</evidence>
<feature type="compositionally biased region" description="Polar residues" evidence="12">
    <location>
        <begin position="877"/>
        <end position="894"/>
    </location>
</feature>
<dbReference type="PANTHER" id="PTHR10782:SF4">
    <property type="entry name" value="TONALLI, ISOFORM E"/>
    <property type="match status" value="1"/>
</dbReference>
<proteinExistence type="inferred from homology"/>
<feature type="region of interest" description="Disordered" evidence="12">
    <location>
        <begin position="122"/>
        <end position="170"/>
    </location>
</feature>
<dbReference type="GO" id="GO:0007059">
    <property type="term" value="P:chromosome segregation"/>
    <property type="evidence" value="ECO:0007669"/>
    <property type="project" value="UniProtKB-ARBA"/>
</dbReference>
<feature type="domain" description="SP-RING-type" evidence="14">
    <location>
        <begin position="344"/>
        <end position="431"/>
    </location>
</feature>
<comment type="subcellular location">
    <subcellularLocation>
        <location evidence="1">Nucleus</location>
    </subcellularLocation>
</comment>
<dbReference type="InterPro" id="IPR004181">
    <property type="entry name" value="Znf_MIZ"/>
</dbReference>
<evidence type="ECO:0000256" key="12">
    <source>
        <dbReference type="SAM" id="MobiDB-lite"/>
    </source>
</evidence>
<evidence type="ECO:0000313" key="16">
    <source>
        <dbReference type="EMBL" id="EDN60738.1"/>
    </source>
</evidence>
<dbReference type="GO" id="GO:0000785">
    <property type="term" value="C:chromatin"/>
    <property type="evidence" value="ECO:0007669"/>
    <property type="project" value="TreeGrafter"/>
</dbReference>
<dbReference type="EMBL" id="AAFW02000145">
    <property type="protein sequence ID" value="EDN60738.1"/>
    <property type="molecule type" value="Genomic_DNA"/>
</dbReference>
<comment type="similarity">
    <text evidence="3">Belongs to the PIAS family.</text>
</comment>
<evidence type="ECO:0000256" key="5">
    <source>
        <dbReference type="ARBA" id="ARBA00022723"/>
    </source>
</evidence>
<name>A6ZZ08_YEAS7</name>
<evidence type="ECO:0000313" key="17">
    <source>
        <dbReference type="Proteomes" id="UP000007060"/>
    </source>
</evidence>
<evidence type="ECO:0000259" key="14">
    <source>
        <dbReference type="PROSITE" id="PS51044"/>
    </source>
</evidence>
<accession>A6ZZ08</accession>
<reference evidence="16 17" key="1">
    <citation type="journal article" date="2007" name="Proc. Natl. Acad. Sci. U.S.A.">
        <title>Genome sequencing and comparative analysis of Saccharomyces cerevisiae strain YJM789.</title>
        <authorList>
            <person name="Wei W."/>
            <person name="McCusker J.H."/>
            <person name="Hyman R.W."/>
            <person name="Jones T."/>
            <person name="Ning Y."/>
            <person name="Cao Z."/>
            <person name="Gu Z."/>
            <person name="Bruno D."/>
            <person name="Miranda M."/>
            <person name="Nguyen M."/>
            <person name="Wilhelmy J."/>
            <person name="Komp C."/>
            <person name="Tamse R."/>
            <person name="Wang X."/>
            <person name="Jia P."/>
            <person name="Luedi P."/>
            <person name="Oefner P.J."/>
            <person name="David L."/>
            <person name="Dietrich F.S."/>
            <person name="Li Y."/>
            <person name="Davis R.W."/>
            <person name="Steinmetz L.M."/>
        </authorList>
    </citation>
    <scope>NUCLEOTIDE SEQUENCE [LARGE SCALE GENOMIC DNA]</scope>
    <source>
        <strain evidence="16 17">YJM789</strain>
    </source>
</reference>
<dbReference type="InterPro" id="IPR013083">
    <property type="entry name" value="Znf_RING/FYVE/PHD"/>
</dbReference>
<gene>
    <name evidence="16" type="primary">SIZ1</name>
    <name evidence="16" type="ORF">SCY_1296</name>
</gene>
<dbReference type="SMART" id="SM00513">
    <property type="entry name" value="SAP"/>
    <property type="match status" value="1"/>
</dbReference>
<dbReference type="InterPro" id="IPR038654">
    <property type="entry name" value="PINIT_sf"/>
</dbReference>
<dbReference type="Gene3D" id="1.10.720.30">
    <property type="entry name" value="SAP domain"/>
    <property type="match status" value="1"/>
</dbReference>
<feature type="compositionally biased region" description="Basic and acidic residues" evidence="12">
    <location>
        <begin position="501"/>
        <end position="511"/>
    </location>
</feature>
<feature type="compositionally biased region" description="Low complexity" evidence="12">
    <location>
        <begin position="512"/>
        <end position="553"/>
    </location>
</feature>
<keyword evidence="8" id="KW-0862">Zinc</keyword>
<dbReference type="Pfam" id="PF02891">
    <property type="entry name" value="zf-MIZ"/>
    <property type="match status" value="1"/>
</dbReference>
<evidence type="ECO:0000256" key="7">
    <source>
        <dbReference type="ARBA" id="ARBA00022786"/>
    </source>
</evidence>
<evidence type="ECO:0000256" key="2">
    <source>
        <dbReference type="ARBA" id="ARBA00004718"/>
    </source>
</evidence>
<evidence type="ECO:0000256" key="1">
    <source>
        <dbReference type="ARBA" id="ARBA00004123"/>
    </source>
</evidence>
<feature type="compositionally biased region" description="Polar residues" evidence="12">
    <location>
        <begin position="672"/>
        <end position="683"/>
    </location>
</feature>
<keyword evidence="9" id="KW-0539">Nucleus</keyword>
<evidence type="ECO:0000259" key="13">
    <source>
        <dbReference type="PROSITE" id="PS50800"/>
    </source>
</evidence>
<feature type="domain" description="SAP" evidence="13">
    <location>
        <begin position="34"/>
        <end position="68"/>
    </location>
</feature>
<comment type="pathway">
    <text evidence="2">Protein modification; protein sumoylation.</text>
</comment>
<dbReference type="Pfam" id="PF14324">
    <property type="entry name" value="PINIT"/>
    <property type="match status" value="1"/>
</dbReference>
<dbReference type="SUPFAM" id="SSF68906">
    <property type="entry name" value="SAP domain"/>
    <property type="match status" value="1"/>
</dbReference>
<dbReference type="CDD" id="cd16793">
    <property type="entry name" value="SP-RING_ScSiz-like"/>
    <property type="match status" value="1"/>
</dbReference>
<dbReference type="GO" id="GO:0061665">
    <property type="term" value="F:SUMO ligase activity"/>
    <property type="evidence" value="ECO:0007669"/>
    <property type="project" value="TreeGrafter"/>
</dbReference>
<keyword evidence="6 11" id="KW-0863">Zinc-finger</keyword>
<feature type="domain" description="PINIT" evidence="15">
    <location>
        <begin position="162"/>
        <end position="314"/>
    </location>
</feature>
<feature type="compositionally biased region" description="Acidic residues" evidence="12">
    <location>
        <begin position="1"/>
        <end position="13"/>
    </location>
</feature>
<dbReference type="PANTHER" id="PTHR10782">
    <property type="entry name" value="ZINC FINGER MIZ DOMAIN-CONTAINING PROTEIN"/>
    <property type="match status" value="1"/>
</dbReference>
<dbReference type="SUPFAM" id="SSF57850">
    <property type="entry name" value="RING/U-box"/>
    <property type="match status" value="1"/>
</dbReference>
<evidence type="ECO:0000256" key="11">
    <source>
        <dbReference type="PROSITE-ProRule" id="PRU00452"/>
    </source>
</evidence>
<feature type="region of interest" description="Disordered" evidence="12">
    <location>
        <begin position="1"/>
        <end position="21"/>
    </location>
</feature>
<dbReference type="PROSITE" id="PS50800">
    <property type="entry name" value="SAP"/>
    <property type="match status" value="1"/>
</dbReference>
<evidence type="ECO:0000259" key="15">
    <source>
        <dbReference type="PROSITE" id="PS51466"/>
    </source>
</evidence>
<feature type="compositionally biased region" description="Acidic residues" evidence="12">
    <location>
        <begin position="444"/>
        <end position="454"/>
    </location>
</feature>
<feature type="region of interest" description="Disordered" evidence="12">
    <location>
        <begin position="877"/>
        <end position="904"/>
    </location>
</feature>
<dbReference type="Pfam" id="PF02037">
    <property type="entry name" value="SAP"/>
    <property type="match status" value="1"/>
</dbReference>
<keyword evidence="5" id="KW-0479">Metal-binding</keyword>
<dbReference type="GO" id="GO:1990683">
    <property type="term" value="P:DNA double-strand break attachment to nuclear envelope"/>
    <property type="evidence" value="ECO:0007669"/>
    <property type="project" value="UniProtKB-ARBA"/>
</dbReference>
<dbReference type="GO" id="GO:0008270">
    <property type="term" value="F:zinc ion binding"/>
    <property type="evidence" value="ECO:0007669"/>
    <property type="project" value="UniProtKB-KW"/>
</dbReference>
<dbReference type="OrthoDB" id="28127at2759"/>
<dbReference type="Gene3D" id="2.60.120.780">
    <property type="entry name" value="PINIT domain"/>
    <property type="match status" value="1"/>
</dbReference>
<feature type="compositionally biased region" description="Polar residues" evidence="12">
    <location>
        <begin position="561"/>
        <end position="574"/>
    </location>
</feature>
<dbReference type="UniPathway" id="UPA00886"/>
<feature type="region of interest" description="Disordered" evidence="12">
    <location>
        <begin position="596"/>
        <end position="617"/>
    </location>
</feature>
<comment type="caution">
    <text evidence="16">The sequence shown here is derived from an EMBL/GenBank/DDBJ whole genome shotgun (WGS) entry which is preliminary data.</text>
</comment>
<dbReference type="GO" id="GO:0005634">
    <property type="term" value="C:nucleus"/>
    <property type="evidence" value="ECO:0007669"/>
    <property type="project" value="UniProtKB-SubCell"/>
</dbReference>
<dbReference type="Proteomes" id="UP000007060">
    <property type="component" value="Unassembled WGS sequence"/>
</dbReference>
<feature type="region of interest" description="Disordered" evidence="12">
    <location>
        <begin position="443"/>
        <end position="584"/>
    </location>
</feature>
<keyword evidence="4" id="KW-0808">Transferase</keyword>
<evidence type="ECO:0000256" key="8">
    <source>
        <dbReference type="ARBA" id="ARBA00022833"/>
    </source>
</evidence>
<feature type="compositionally biased region" description="Low complexity" evidence="12">
    <location>
        <begin position="684"/>
        <end position="699"/>
    </location>
</feature>
<organism evidence="16 17">
    <name type="scientific">Saccharomyces cerevisiae (strain YJM789)</name>
    <name type="common">Baker's yeast</name>
    <dbReference type="NCBI Taxonomy" id="307796"/>
    <lineage>
        <taxon>Eukaryota</taxon>
        <taxon>Fungi</taxon>
        <taxon>Dikarya</taxon>
        <taxon>Ascomycota</taxon>
        <taxon>Saccharomycotina</taxon>
        <taxon>Saccharomycetes</taxon>
        <taxon>Saccharomycetales</taxon>
        <taxon>Saccharomycetaceae</taxon>
        <taxon>Saccharomyces</taxon>
    </lineage>
</organism>
<feature type="region of interest" description="Disordered" evidence="12">
    <location>
        <begin position="672"/>
        <end position="773"/>
    </location>
</feature>